<dbReference type="RefSeq" id="WP_130450134.1">
    <property type="nucleotide sequence ID" value="NZ_SHLA01000001.1"/>
</dbReference>
<accession>A0A4Q8AC15</accession>
<reference evidence="1 2" key="1">
    <citation type="submission" date="2019-02" db="EMBL/GenBank/DDBJ databases">
        <title>Sequencing the genomes of 1000 actinobacteria strains.</title>
        <authorList>
            <person name="Klenk H.-P."/>
        </authorList>
    </citation>
    <scope>NUCLEOTIDE SEQUENCE [LARGE SCALE GENOMIC DNA]</scope>
    <source>
        <strain evidence="1 2">DSM 17364</strain>
    </source>
</reference>
<evidence type="ECO:0000313" key="2">
    <source>
        <dbReference type="Proteomes" id="UP000292685"/>
    </source>
</evidence>
<dbReference type="Proteomes" id="UP000292685">
    <property type="component" value="Unassembled WGS sequence"/>
</dbReference>
<organism evidence="1 2">
    <name type="scientific">Zhihengliuella halotolerans</name>
    <dbReference type="NCBI Taxonomy" id="370736"/>
    <lineage>
        <taxon>Bacteria</taxon>
        <taxon>Bacillati</taxon>
        <taxon>Actinomycetota</taxon>
        <taxon>Actinomycetes</taxon>
        <taxon>Micrococcales</taxon>
        <taxon>Micrococcaceae</taxon>
        <taxon>Zhihengliuella</taxon>
    </lineage>
</organism>
<evidence type="ECO:0000313" key="1">
    <source>
        <dbReference type="EMBL" id="RZU61722.1"/>
    </source>
</evidence>
<name>A0A4Q8AC15_9MICC</name>
<gene>
    <name evidence="1" type="ORF">EV380_1300</name>
</gene>
<dbReference type="EMBL" id="SHLA01000001">
    <property type="protein sequence ID" value="RZU61722.1"/>
    <property type="molecule type" value="Genomic_DNA"/>
</dbReference>
<comment type="caution">
    <text evidence="1">The sequence shown here is derived from an EMBL/GenBank/DDBJ whole genome shotgun (WGS) entry which is preliminary data.</text>
</comment>
<keyword evidence="2" id="KW-1185">Reference proteome</keyword>
<sequence length="134" mass="14276">MDSCGPADEAGEVMYGVEVVANQSESTSVEVLDVKPVDARNIEIVEWSIGDAYDDEPRGGIQFAEDFPDGLGGETIIDPQQTGLIETILVLQDTSMPGSISGFTLTYSDEGESSESSVSTNGTFELKPYPTNCL</sequence>
<proteinExistence type="predicted"/>
<dbReference type="AlphaFoldDB" id="A0A4Q8AC15"/>
<protein>
    <submittedName>
        <fullName evidence="1">Uncharacterized protein</fullName>
    </submittedName>
</protein>